<dbReference type="GO" id="GO:0003676">
    <property type="term" value="F:nucleic acid binding"/>
    <property type="evidence" value="ECO:0007669"/>
    <property type="project" value="InterPro"/>
</dbReference>
<keyword evidence="2" id="KW-1185">Reference proteome</keyword>
<dbReference type="PANTHER" id="PTHR37984:SF5">
    <property type="entry name" value="PROTEIN NYNRIN-LIKE"/>
    <property type="match status" value="1"/>
</dbReference>
<gene>
    <name evidence="1" type="ORF">CR513_28331</name>
</gene>
<sequence length="129" mass="14768">MKEVHEGVCETHIGSQALASKVTRVNYYLPTLERDFTEFVKRCDKGQRFADLHKAPQEPLHPIMSPWPFHTCGVKFLIVVVHRFTKWVEVKPVATISTERVKQFYLKKIICHFGLPSVIISANGTQFAS</sequence>
<name>A0A371GH40_MUCPR</name>
<evidence type="ECO:0008006" key="3">
    <source>
        <dbReference type="Google" id="ProtNLM"/>
    </source>
</evidence>
<evidence type="ECO:0000313" key="1">
    <source>
        <dbReference type="EMBL" id="RDX89874.1"/>
    </source>
</evidence>
<feature type="non-terminal residue" evidence="1">
    <location>
        <position position="1"/>
    </location>
</feature>
<reference evidence="1" key="1">
    <citation type="submission" date="2018-05" db="EMBL/GenBank/DDBJ databases">
        <title>Draft genome of Mucuna pruriens seed.</title>
        <authorList>
            <person name="Nnadi N.E."/>
            <person name="Vos R."/>
            <person name="Hasami M.H."/>
            <person name="Devisetty U.K."/>
            <person name="Aguiy J.C."/>
        </authorList>
    </citation>
    <scope>NUCLEOTIDE SEQUENCE [LARGE SCALE GENOMIC DNA]</scope>
    <source>
        <strain evidence="1">JCA_2017</strain>
    </source>
</reference>
<dbReference type="Proteomes" id="UP000257109">
    <property type="component" value="Unassembled WGS sequence"/>
</dbReference>
<comment type="caution">
    <text evidence="1">The sequence shown here is derived from an EMBL/GenBank/DDBJ whole genome shotgun (WGS) entry which is preliminary data.</text>
</comment>
<dbReference type="SUPFAM" id="SSF53098">
    <property type="entry name" value="Ribonuclease H-like"/>
    <property type="match status" value="1"/>
</dbReference>
<dbReference type="PANTHER" id="PTHR37984">
    <property type="entry name" value="PROTEIN CBG26694"/>
    <property type="match status" value="1"/>
</dbReference>
<dbReference type="InterPro" id="IPR050951">
    <property type="entry name" value="Retrovirus_Pol_polyprotein"/>
</dbReference>
<dbReference type="InterPro" id="IPR036397">
    <property type="entry name" value="RNaseH_sf"/>
</dbReference>
<evidence type="ECO:0000313" key="2">
    <source>
        <dbReference type="Proteomes" id="UP000257109"/>
    </source>
</evidence>
<dbReference type="Gene3D" id="3.30.420.10">
    <property type="entry name" value="Ribonuclease H-like superfamily/Ribonuclease H"/>
    <property type="match status" value="1"/>
</dbReference>
<dbReference type="AlphaFoldDB" id="A0A371GH40"/>
<dbReference type="Gene3D" id="1.10.340.70">
    <property type="match status" value="1"/>
</dbReference>
<organism evidence="1 2">
    <name type="scientific">Mucuna pruriens</name>
    <name type="common">Velvet bean</name>
    <name type="synonym">Dolichos pruriens</name>
    <dbReference type="NCBI Taxonomy" id="157652"/>
    <lineage>
        <taxon>Eukaryota</taxon>
        <taxon>Viridiplantae</taxon>
        <taxon>Streptophyta</taxon>
        <taxon>Embryophyta</taxon>
        <taxon>Tracheophyta</taxon>
        <taxon>Spermatophyta</taxon>
        <taxon>Magnoliopsida</taxon>
        <taxon>eudicotyledons</taxon>
        <taxon>Gunneridae</taxon>
        <taxon>Pentapetalae</taxon>
        <taxon>rosids</taxon>
        <taxon>fabids</taxon>
        <taxon>Fabales</taxon>
        <taxon>Fabaceae</taxon>
        <taxon>Papilionoideae</taxon>
        <taxon>50 kb inversion clade</taxon>
        <taxon>NPAAA clade</taxon>
        <taxon>indigoferoid/millettioid clade</taxon>
        <taxon>Phaseoleae</taxon>
        <taxon>Mucuna</taxon>
    </lineage>
</organism>
<dbReference type="OrthoDB" id="101614at2759"/>
<accession>A0A371GH40</accession>
<protein>
    <recommendedName>
        <fullName evidence="3">Integrase catalytic domain-containing protein</fullName>
    </recommendedName>
</protein>
<proteinExistence type="predicted"/>
<dbReference type="InterPro" id="IPR012337">
    <property type="entry name" value="RNaseH-like_sf"/>
</dbReference>
<dbReference type="EMBL" id="QJKJ01005548">
    <property type="protein sequence ID" value="RDX89874.1"/>
    <property type="molecule type" value="Genomic_DNA"/>
</dbReference>